<organism evidence="2 3">
    <name type="scientific">Kwoniella pini CBS 10737</name>
    <dbReference type="NCBI Taxonomy" id="1296096"/>
    <lineage>
        <taxon>Eukaryota</taxon>
        <taxon>Fungi</taxon>
        <taxon>Dikarya</taxon>
        <taxon>Basidiomycota</taxon>
        <taxon>Agaricomycotina</taxon>
        <taxon>Tremellomycetes</taxon>
        <taxon>Tremellales</taxon>
        <taxon>Cryptococcaceae</taxon>
        <taxon>Kwoniella</taxon>
    </lineage>
</organism>
<feature type="compositionally biased region" description="Basic residues" evidence="1">
    <location>
        <begin position="66"/>
        <end position="81"/>
    </location>
</feature>
<feature type="compositionally biased region" description="Basic residues" evidence="1">
    <location>
        <begin position="110"/>
        <end position="120"/>
    </location>
</feature>
<protein>
    <submittedName>
        <fullName evidence="2">Uncharacterized protein</fullName>
    </submittedName>
</protein>
<evidence type="ECO:0000313" key="3">
    <source>
        <dbReference type="Proteomes" id="UP000094020"/>
    </source>
</evidence>
<proteinExistence type="predicted"/>
<feature type="region of interest" description="Disordered" evidence="1">
    <location>
        <begin position="49"/>
        <end position="120"/>
    </location>
</feature>
<gene>
    <name evidence="2" type="ORF">I206_104721</name>
</gene>
<dbReference type="Proteomes" id="UP000094020">
    <property type="component" value="Chromosome 6"/>
</dbReference>
<evidence type="ECO:0000313" key="2">
    <source>
        <dbReference type="EMBL" id="WWC70770.1"/>
    </source>
</evidence>
<keyword evidence="3" id="KW-1185">Reference proteome</keyword>
<sequence>MAGKLTTSLLLKRRQLTIKVVSNEAGPSKGSNNIPNVVIPVQPSKIAKNSRLPATMVNPSGEITKSQKKNSKNKQISKKQKARSDKGKERAVELSEKLGNRVKEREEKKAKRQRAKKAWE</sequence>
<evidence type="ECO:0000256" key="1">
    <source>
        <dbReference type="SAM" id="MobiDB-lite"/>
    </source>
</evidence>
<dbReference type="RefSeq" id="XP_070059091.1">
    <property type="nucleotide sequence ID" value="XM_070202990.1"/>
</dbReference>
<reference evidence="2" key="1">
    <citation type="submission" date="2013-07" db="EMBL/GenBank/DDBJ databases">
        <authorList>
            <consortium name="The Broad Institute Genome Sequencing Platform"/>
            <person name="Cuomo C."/>
            <person name="Litvintseva A."/>
            <person name="Chen Y."/>
            <person name="Heitman J."/>
            <person name="Sun S."/>
            <person name="Springer D."/>
            <person name="Dromer F."/>
            <person name="Young S.K."/>
            <person name="Zeng Q."/>
            <person name="Gargeya S."/>
            <person name="Fitzgerald M."/>
            <person name="Abouelleil A."/>
            <person name="Alvarado L."/>
            <person name="Berlin A.M."/>
            <person name="Chapman S.B."/>
            <person name="Dewar J."/>
            <person name="Goldberg J."/>
            <person name="Griggs A."/>
            <person name="Gujja S."/>
            <person name="Hansen M."/>
            <person name="Howarth C."/>
            <person name="Imamovic A."/>
            <person name="Larimer J."/>
            <person name="McCowan C."/>
            <person name="Murphy C."/>
            <person name="Pearson M."/>
            <person name="Priest M."/>
            <person name="Roberts A."/>
            <person name="Saif S."/>
            <person name="Shea T."/>
            <person name="Sykes S."/>
            <person name="Wortman J."/>
            <person name="Nusbaum C."/>
            <person name="Birren B."/>
        </authorList>
    </citation>
    <scope>NUCLEOTIDE SEQUENCE</scope>
    <source>
        <strain evidence="2">CBS 10737</strain>
    </source>
</reference>
<dbReference type="AlphaFoldDB" id="A0AAJ8L718"/>
<name>A0AAJ8L718_9TREE</name>
<reference evidence="2" key="2">
    <citation type="submission" date="2024-02" db="EMBL/GenBank/DDBJ databases">
        <title>Comparative genomics of Cryptococcus and Kwoniella reveals pathogenesis evolution and contrasting modes of karyotype evolution via chromosome fusion or intercentromeric recombination.</title>
        <authorList>
            <person name="Coelho M.A."/>
            <person name="David-Palma M."/>
            <person name="Shea T."/>
            <person name="Bowers K."/>
            <person name="McGinley-Smith S."/>
            <person name="Mohammad A.W."/>
            <person name="Gnirke A."/>
            <person name="Yurkov A.M."/>
            <person name="Nowrousian M."/>
            <person name="Sun S."/>
            <person name="Cuomo C.A."/>
            <person name="Heitman J."/>
        </authorList>
    </citation>
    <scope>NUCLEOTIDE SEQUENCE</scope>
    <source>
        <strain evidence="2">CBS 10737</strain>
    </source>
</reference>
<feature type="compositionally biased region" description="Basic and acidic residues" evidence="1">
    <location>
        <begin position="82"/>
        <end position="109"/>
    </location>
</feature>
<dbReference type="EMBL" id="CP144524">
    <property type="protein sequence ID" value="WWC70770.1"/>
    <property type="molecule type" value="Genomic_DNA"/>
</dbReference>
<dbReference type="GeneID" id="30170628"/>
<accession>A0AAJ8L718</accession>
<dbReference type="KEGG" id="kpin:30170628"/>